<dbReference type="AlphaFoldDB" id="A0AA41R3E3"/>
<keyword evidence="6" id="KW-0460">Magnesium</keyword>
<dbReference type="PANTHER" id="PTHR33653:SF1">
    <property type="entry name" value="RIBONUCLEASE VAPC2"/>
    <property type="match status" value="1"/>
</dbReference>
<organism evidence="9 10">
    <name type="scientific">Desulfatitalea alkaliphila</name>
    <dbReference type="NCBI Taxonomy" id="2929485"/>
    <lineage>
        <taxon>Bacteria</taxon>
        <taxon>Pseudomonadati</taxon>
        <taxon>Thermodesulfobacteriota</taxon>
        <taxon>Desulfobacteria</taxon>
        <taxon>Desulfobacterales</taxon>
        <taxon>Desulfosarcinaceae</taxon>
        <taxon>Desulfatitalea</taxon>
    </lineage>
</organism>
<proteinExistence type="inferred from homology"/>
<dbReference type="GO" id="GO:0004518">
    <property type="term" value="F:nuclease activity"/>
    <property type="evidence" value="ECO:0007669"/>
    <property type="project" value="UniProtKB-KW"/>
</dbReference>
<dbReference type="InterPro" id="IPR029060">
    <property type="entry name" value="PIN-like_dom_sf"/>
</dbReference>
<dbReference type="CDD" id="cd18746">
    <property type="entry name" value="PIN_VapC4-5_FitB-like"/>
    <property type="match status" value="1"/>
</dbReference>
<dbReference type="Gene3D" id="3.40.50.1010">
    <property type="entry name" value="5'-nuclease"/>
    <property type="match status" value="1"/>
</dbReference>
<gene>
    <name evidence="9" type="ORF">MRX98_17755</name>
</gene>
<dbReference type="Pfam" id="PF01850">
    <property type="entry name" value="PIN"/>
    <property type="match status" value="1"/>
</dbReference>
<comment type="caution">
    <text evidence="9">The sequence shown here is derived from an EMBL/GenBank/DDBJ whole genome shotgun (WGS) entry which is preliminary data.</text>
</comment>
<evidence type="ECO:0000256" key="7">
    <source>
        <dbReference type="ARBA" id="ARBA00038093"/>
    </source>
</evidence>
<dbReference type="InterPro" id="IPR050556">
    <property type="entry name" value="Type_II_TA_system_RNase"/>
</dbReference>
<accession>A0AA41R3E3</accession>
<keyword evidence="3" id="KW-0540">Nuclease</keyword>
<feature type="domain" description="PIN" evidence="8">
    <location>
        <begin position="3"/>
        <end position="123"/>
    </location>
</feature>
<dbReference type="GO" id="GO:0016787">
    <property type="term" value="F:hydrolase activity"/>
    <property type="evidence" value="ECO:0007669"/>
    <property type="project" value="UniProtKB-KW"/>
</dbReference>
<keyword evidence="2" id="KW-1277">Toxin-antitoxin system</keyword>
<sequence length="139" mass="15689">MNYLLDTCLISELAKSEPNQKVVDWVLSENETHFYVSVLTFGEIHKGIEKLPRSKRKETLRVWIEDELKTRFQNRIIGIDMDVSLLWGKIQCLAEKKGKPMLAIDALIAATGIAHDLTVVTRNGTDIAQSGVKLLNPWG</sequence>
<comment type="cofactor">
    <cofactor evidence="1">
        <name>Mg(2+)</name>
        <dbReference type="ChEBI" id="CHEBI:18420"/>
    </cofactor>
</comment>
<comment type="similarity">
    <text evidence="7">Belongs to the PINc/VapC protein family.</text>
</comment>
<evidence type="ECO:0000256" key="6">
    <source>
        <dbReference type="ARBA" id="ARBA00022842"/>
    </source>
</evidence>
<evidence type="ECO:0000256" key="1">
    <source>
        <dbReference type="ARBA" id="ARBA00001946"/>
    </source>
</evidence>
<evidence type="ECO:0000256" key="5">
    <source>
        <dbReference type="ARBA" id="ARBA00022801"/>
    </source>
</evidence>
<evidence type="ECO:0000313" key="9">
    <source>
        <dbReference type="EMBL" id="MCJ8502427.1"/>
    </source>
</evidence>
<evidence type="ECO:0000256" key="2">
    <source>
        <dbReference type="ARBA" id="ARBA00022649"/>
    </source>
</evidence>
<evidence type="ECO:0000259" key="8">
    <source>
        <dbReference type="Pfam" id="PF01850"/>
    </source>
</evidence>
<keyword evidence="5" id="KW-0378">Hydrolase</keyword>
<dbReference type="EMBL" id="JALJRB010000026">
    <property type="protein sequence ID" value="MCJ8502427.1"/>
    <property type="molecule type" value="Genomic_DNA"/>
</dbReference>
<keyword evidence="4" id="KW-0479">Metal-binding</keyword>
<reference evidence="9" key="1">
    <citation type="submission" date="2022-04" db="EMBL/GenBank/DDBJ databases">
        <title>Desulfatitalea alkaliphila sp. nov., a novel anaerobic sulfate-reducing bacterium isolated from terrestrial mud volcano, Taman Peninsula, Russia.</title>
        <authorList>
            <person name="Khomyakova M.A."/>
            <person name="Merkel A.Y."/>
            <person name="Slobodkin A.I."/>
        </authorList>
    </citation>
    <scope>NUCLEOTIDE SEQUENCE</scope>
    <source>
        <strain evidence="9">M08but</strain>
    </source>
</reference>
<dbReference type="SUPFAM" id="SSF88723">
    <property type="entry name" value="PIN domain-like"/>
    <property type="match status" value="1"/>
</dbReference>
<evidence type="ECO:0000256" key="4">
    <source>
        <dbReference type="ARBA" id="ARBA00022723"/>
    </source>
</evidence>
<dbReference type="PANTHER" id="PTHR33653">
    <property type="entry name" value="RIBONUCLEASE VAPC2"/>
    <property type="match status" value="1"/>
</dbReference>
<dbReference type="InterPro" id="IPR002716">
    <property type="entry name" value="PIN_dom"/>
</dbReference>
<name>A0AA41R3E3_9BACT</name>
<evidence type="ECO:0000256" key="3">
    <source>
        <dbReference type="ARBA" id="ARBA00022722"/>
    </source>
</evidence>
<protein>
    <submittedName>
        <fullName evidence="9">Type II toxin-antitoxin system VapC family toxin</fullName>
    </submittedName>
</protein>
<dbReference type="RefSeq" id="WP_246913176.1">
    <property type="nucleotide sequence ID" value="NZ_JALJRB010000026.1"/>
</dbReference>
<evidence type="ECO:0000313" key="10">
    <source>
        <dbReference type="Proteomes" id="UP001165427"/>
    </source>
</evidence>
<dbReference type="GO" id="GO:0046872">
    <property type="term" value="F:metal ion binding"/>
    <property type="evidence" value="ECO:0007669"/>
    <property type="project" value="UniProtKB-KW"/>
</dbReference>
<keyword evidence="10" id="KW-1185">Reference proteome</keyword>
<dbReference type="Proteomes" id="UP001165427">
    <property type="component" value="Unassembled WGS sequence"/>
</dbReference>